<sequence>MIQVSVTVITTPDDRLLIPAEQVTDLLRQLASELSQGPEADLSDLDPETARVFEHLLVDLADQVDTECIALASESEH</sequence>
<name>A0ABT1J2J5_9ACTN</name>
<evidence type="ECO:0000313" key="2">
    <source>
        <dbReference type="Proteomes" id="UP001206483"/>
    </source>
</evidence>
<gene>
    <name evidence="1" type="ORF">FHR36_004818</name>
</gene>
<protein>
    <recommendedName>
        <fullName evidence="3">Halobacterial output domain-containing protein</fullName>
    </recommendedName>
</protein>
<proteinExistence type="predicted"/>
<organism evidence="1 2">
    <name type="scientific">Kitasatospora paracochleata</name>
    <dbReference type="NCBI Taxonomy" id="58354"/>
    <lineage>
        <taxon>Bacteria</taxon>
        <taxon>Bacillati</taxon>
        <taxon>Actinomycetota</taxon>
        <taxon>Actinomycetes</taxon>
        <taxon>Kitasatosporales</taxon>
        <taxon>Streptomycetaceae</taxon>
        <taxon>Kitasatospora</taxon>
    </lineage>
</organism>
<evidence type="ECO:0008006" key="3">
    <source>
        <dbReference type="Google" id="ProtNLM"/>
    </source>
</evidence>
<dbReference type="RefSeq" id="WP_253800237.1">
    <property type="nucleotide sequence ID" value="NZ_BAAAUB010000002.1"/>
</dbReference>
<keyword evidence="2" id="KW-1185">Reference proteome</keyword>
<comment type="caution">
    <text evidence="1">The sequence shown here is derived from an EMBL/GenBank/DDBJ whole genome shotgun (WGS) entry which is preliminary data.</text>
</comment>
<dbReference type="EMBL" id="JAMZDX010000004">
    <property type="protein sequence ID" value="MCP2311655.1"/>
    <property type="molecule type" value="Genomic_DNA"/>
</dbReference>
<reference evidence="1 2" key="1">
    <citation type="submission" date="2022-06" db="EMBL/GenBank/DDBJ databases">
        <title>Sequencing the genomes of 1000 actinobacteria strains.</title>
        <authorList>
            <person name="Klenk H.-P."/>
        </authorList>
    </citation>
    <scope>NUCLEOTIDE SEQUENCE [LARGE SCALE GENOMIC DNA]</scope>
    <source>
        <strain evidence="1 2">DSM 41656</strain>
    </source>
</reference>
<dbReference type="Proteomes" id="UP001206483">
    <property type="component" value="Unassembled WGS sequence"/>
</dbReference>
<evidence type="ECO:0000313" key="1">
    <source>
        <dbReference type="EMBL" id="MCP2311655.1"/>
    </source>
</evidence>
<accession>A0ABT1J2J5</accession>